<reference evidence="1" key="1">
    <citation type="submission" date="2021-10" db="EMBL/GenBank/DDBJ databases">
        <title>Tropical sea cucumber genome reveals ecological adaptation and Cuvierian tubules defense mechanism.</title>
        <authorList>
            <person name="Chen T."/>
        </authorList>
    </citation>
    <scope>NUCLEOTIDE SEQUENCE</scope>
    <source>
        <strain evidence="1">Nanhai2018</strain>
        <tissue evidence="1">Muscle</tissue>
    </source>
</reference>
<dbReference type="Pfam" id="PF13489">
    <property type="entry name" value="Methyltransf_23"/>
    <property type="match status" value="1"/>
</dbReference>
<dbReference type="Proteomes" id="UP001152320">
    <property type="component" value="Chromosome 22"/>
</dbReference>
<sequence>MAAMVMTSEEVAHFEECYDAFAARERAIETFSDWTKAKFHDAVTTKLAFDGLNKDETNCSKQFRVLGIGSGSGEVDYMFLEQLVKKYSNISHISLERSDENIALFKSLVARGTIKGVTWEWKQIMWDHYWFGMVKSKDPRKFHFIHTVHNLIYIKDVAAAIMNMYELLAEGGVLLMIVVSEQSGTYNLRKKFPDLVDKDGLSNVSSAEIIEILQTHDIPFERIKQQSRVDITTCFQKGRKEGALLIDHLSRTMNFLKTASPRLVNDFMGYLKGPDCVEKEQQNILFVNDWEAIIVTK</sequence>
<organism evidence="1 2">
    <name type="scientific">Holothuria leucospilota</name>
    <name type="common">Black long sea cucumber</name>
    <name type="synonym">Mertensiothuria leucospilota</name>
    <dbReference type="NCBI Taxonomy" id="206669"/>
    <lineage>
        <taxon>Eukaryota</taxon>
        <taxon>Metazoa</taxon>
        <taxon>Echinodermata</taxon>
        <taxon>Eleutherozoa</taxon>
        <taxon>Echinozoa</taxon>
        <taxon>Holothuroidea</taxon>
        <taxon>Aspidochirotacea</taxon>
        <taxon>Aspidochirotida</taxon>
        <taxon>Holothuriidae</taxon>
        <taxon>Holothuria</taxon>
    </lineage>
</organism>
<dbReference type="EMBL" id="JAIZAY010000022">
    <property type="protein sequence ID" value="KAJ8020253.1"/>
    <property type="molecule type" value="Genomic_DNA"/>
</dbReference>
<proteinExistence type="predicted"/>
<protein>
    <submittedName>
        <fullName evidence="1">Histamine N-methyltransferase</fullName>
    </submittedName>
</protein>
<dbReference type="Gene3D" id="3.40.50.150">
    <property type="entry name" value="Vaccinia Virus protein VP39"/>
    <property type="match status" value="1"/>
</dbReference>
<comment type="caution">
    <text evidence="1">The sequence shown here is derived from an EMBL/GenBank/DDBJ whole genome shotgun (WGS) entry which is preliminary data.</text>
</comment>
<keyword evidence="2" id="KW-1185">Reference proteome</keyword>
<dbReference type="AlphaFoldDB" id="A0A9Q1BCB3"/>
<name>A0A9Q1BCB3_HOLLE</name>
<evidence type="ECO:0000313" key="2">
    <source>
        <dbReference type="Proteomes" id="UP001152320"/>
    </source>
</evidence>
<dbReference type="CDD" id="cd02440">
    <property type="entry name" value="AdoMet_MTases"/>
    <property type="match status" value="1"/>
</dbReference>
<dbReference type="InterPro" id="IPR029063">
    <property type="entry name" value="SAM-dependent_MTases_sf"/>
</dbReference>
<dbReference type="OrthoDB" id="5984880at2759"/>
<evidence type="ECO:0000313" key="1">
    <source>
        <dbReference type="EMBL" id="KAJ8020253.1"/>
    </source>
</evidence>
<accession>A0A9Q1BCB3</accession>
<gene>
    <name evidence="1" type="ORF">HOLleu_39801</name>
</gene>
<dbReference type="SUPFAM" id="SSF53335">
    <property type="entry name" value="S-adenosyl-L-methionine-dependent methyltransferases"/>
    <property type="match status" value="1"/>
</dbReference>